<sequence length="68" mass="8412">MRMKEDHRRNSQLKPGYHVQLGTENQFILAYQCTPKIDGFPLLCWLFVVFRMKRNCICRRNYFWDRLE</sequence>
<name>A0A2Z2KIB6_9BACL</name>
<evidence type="ECO:0000313" key="2">
    <source>
        <dbReference type="Proteomes" id="UP000249890"/>
    </source>
</evidence>
<dbReference type="EMBL" id="CP021780">
    <property type="protein sequence ID" value="ASA20622.1"/>
    <property type="molecule type" value="Genomic_DNA"/>
</dbReference>
<dbReference type="Proteomes" id="UP000249890">
    <property type="component" value="Chromosome"/>
</dbReference>
<evidence type="ECO:0000313" key="1">
    <source>
        <dbReference type="EMBL" id="ASA20622.1"/>
    </source>
</evidence>
<proteinExistence type="predicted"/>
<dbReference type="KEGG" id="pdh:B9T62_07335"/>
<accession>A0A2Z2KIB6</accession>
<organism evidence="1 2">
    <name type="scientific">Paenibacillus donghaensis</name>
    <dbReference type="NCBI Taxonomy" id="414771"/>
    <lineage>
        <taxon>Bacteria</taxon>
        <taxon>Bacillati</taxon>
        <taxon>Bacillota</taxon>
        <taxon>Bacilli</taxon>
        <taxon>Bacillales</taxon>
        <taxon>Paenibacillaceae</taxon>
        <taxon>Paenibacillus</taxon>
    </lineage>
</organism>
<dbReference type="AlphaFoldDB" id="A0A2Z2KIB6"/>
<gene>
    <name evidence="1" type="ORF">B9T62_07335</name>
</gene>
<keyword evidence="2" id="KW-1185">Reference proteome</keyword>
<reference evidence="1 2" key="1">
    <citation type="submission" date="2017-06" db="EMBL/GenBank/DDBJ databases">
        <title>Complete genome sequence of Paenibacillus donghaensis KCTC 13049T isolated from East Sea sediment, South Korea.</title>
        <authorList>
            <person name="Jung B.K."/>
            <person name="Hong S.-J."/>
            <person name="Shin J.-H."/>
        </authorList>
    </citation>
    <scope>NUCLEOTIDE SEQUENCE [LARGE SCALE GENOMIC DNA]</scope>
    <source>
        <strain evidence="1 2">KCTC 13049</strain>
    </source>
</reference>
<protein>
    <submittedName>
        <fullName evidence="1">Uncharacterized protein</fullName>
    </submittedName>
</protein>